<evidence type="ECO:0008006" key="11">
    <source>
        <dbReference type="Google" id="ProtNLM"/>
    </source>
</evidence>
<feature type="transmembrane region" description="Helical" evidence="8">
    <location>
        <begin position="258"/>
        <end position="284"/>
    </location>
</feature>
<feature type="transmembrane region" description="Helical" evidence="8">
    <location>
        <begin position="363"/>
        <end position="382"/>
    </location>
</feature>
<accession>A0A8X7TZZ6</accession>
<evidence type="ECO:0000256" key="2">
    <source>
        <dbReference type="ARBA" id="ARBA00022676"/>
    </source>
</evidence>
<evidence type="ECO:0000256" key="6">
    <source>
        <dbReference type="ARBA" id="ARBA00023034"/>
    </source>
</evidence>
<evidence type="ECO:0000256" key="7">
    <source>
        <dbReference type="ARBA" id="ARBA00023136"/>
    </source>
</evidence>
<evidence type="ECO:0000313" key="9">
    <source>
        <dbReference type="EMBL" id="KAG2258096.1"/>
    </source>
</evidence>
<gene>
    <name evidence="9" type="ORF">Bca52824_077390</name>
</gene>
<proteinExistence type="predicted"/>
<evidence type="ECO:0000256" key="8">
    <source>
        <dbReference type="SAM" id="Phobius"/>
    </source>
</evidence>
<comment type="subcellular location">
    <subcellularLocation>
        <location evidence="1">Golgi apparatus membrane</location>
    </subcellularLocation>
</comment>
<evidence type="ECO:0000256" key="1">
    <source>
        <dbReference type="ARBA" id="ARBA00004394"/>
    </source>
</evidence>
<dbReference type="PANTHER" id="PTHR32044:SF63">
    <property type="entry name" value="GLUCOMANNAN 4-BETA-MANNOSYLTRANSFERASE 14-RELATED"/>
    <property type="match status" value="1"/>
</dbReference>
<comment type="caution">
    <text evidence="9">The sequence shown here is derived from an EMBL/GenBank/DDBJ whole genome shotgun (WGS) entry which is preliminary data.</text>
</comment>
<keyword evidence="2" id="KW-0328">Glycosyltransferase</keyword>
<dbReference type="Proteomes" id="UP000886595">
    <property type="component" value="Unassembled WGS sequence"/>
</dbReference>
<evidence type="ECO:0000256" key="4">
    <source>
        <dbReference type="ARBA" id="ARBA00022692"/>
    </source>
</evidence>
<keyword evidence="3" id="KW-0808">Transferase</keyword>
<evidence type="ECO:0000256" key="5">
    <source>
        <dbReference type="ARBA" id="ARBA00022989"/>
    </source>
</evidence>
<feature type="transmembrane region" description="Helical" evidence="8">
    <location>
        <begin position="226"/>
        <end position="246"/>
    </location>
</feature>
<reference evidence="9 10" key="1">
    <citation type="submission" date="2020-02" db="EMBL/GenBank/DDBJ databases">
        <authorList>
            <person name="Ma Q."/>
            <person name="Huang Y."/>
            <person name="Song X."/>
            <person name="Pei D."/>
        </authorList>
    </citation>
    <scope>NUCLEOTIDE SEQUENCE [LARGE SCALE GENOMIC DNA]</scope>
    <source>
        <strain evidence="9">Sxm20200214</strain>
        <tissue evidence="9">Leaf</tissue>
    </source>
</reference>
<dbReference type="GO" id="GO:0000139">
    <property type="term" value="C:Golgi membrane"/>
    <property type="evidence" value="ECO:0007669"/>
    <property type="project" value="UniProtKB-SubCell"/>
</dbReference>
<dbReference type="GO" id="GO:0051753">
    <property type="term" value="F:mannan synthase activity"/>
    <property type="evidence" value="ECO:0007669"/>
    <property type="project" value="TreeGrafter"/>
</dbReference>
<keyword evidence="6" id="KW-0333">Golgi apparatus</keyword>
<keyword evidence="10" id="KW-1185">Reference proteome</keyword>
<name>A0A8X7TZZ6_BRACI</name>
<keyword evidence="5 8" id="KW-1133">Transmembrane helix</keyword>
<dbReference type="OrthoDB" id="72851at2759"/>
<dbReference type="PANTHER" id="PTHR32044">
    <property type="entry name" value="GLUCOMANNAN 4-BETA-MANNOSYLTRANSFERASE 9"/>
    <property type="match status" value="1"/>
</dbReference>
<dbReference type="EMBL" id="JAAMPC010000015">
    <property type="protein sequence ID" value="KAG2258096.1"/>
    <property type="molecule type" value="Genomic_DNA"/>
</dbReference>
<evidence type="ECO:0000256" key="3">
    <source>
        <dbReference type="ARBA" id="ARBA00022679"/>
    </source>
</evidence>
<protein>
    <recommendedName>
        <fullName evidence="11">Glycosyltransferase 2-like domain-containing protein</fullName>
    </recommendedName>
</protein>
<keyword evidence="7 8" id="KW-0472">Membrane</keyword>
<evidence type="ECO:0000313" key="10">
    <source>
        <dbReference type="Proteomes" id="UP000886595"/>
    </source>
</evidence>
<organism evidence="9 10">
    <name type="scientific">Brassica carinata</name>
    <name type="common">Ethiopian mustard</name>
    <name type="synonym">Abyssinian cabbage</name>
    <dbReference type="NCBI Taxonomy" id="52824"/>
    <lineage>
        <taxon>Eukaryota</taxon>
        <taxon>Viridiplantae</taxon>
        <taxon>Streptophyta</taxon>
        <taxon>Embryophyta</taxon>
        <taxon>Tracheophyta</taxon>
        <taxon>Spermatophyta</taxon>
        <taxon>Magnoliopsida</taxon>
        <taxon>eudicotyledons</taxon>
        <taxon>Gunneridae</taxon>
        <taxon>Pentapetalae</taxon>
        <taxon>rosids</taxon>
        <taxon>malvids</taxon>
        <taxon>Brassicales</taxon>
        <taxon>Brassicaceae</taxon>
        <taxon>Brassiceae</taxon>
        <taxon>Brassica</taxon>
    </lineage>
</organism>
<sequence length="392" mass="45763">MATSSDGLFADMNFLGVIGYVLEQTRFIFLVPILNVLVNLCQVISLLLFIDASYMAIVVAIVKLRGRTPEKVLRWESFKTDDVELAPSSNHPMVLIQIPIYNEKEELVRLECKKWASEVNADECCMTRIQEMSLNYHFAVEQKSGSSIHGFFGFNGGTSMSLYFLCFVSNELPSSFRAYRYQQHRWSCGPANLFKKMAMEIIQRRLNVSLWKKAYLIYNFFFVRKIVVHIFTFVFYCLILPATVIFPEIEVPKWTTIYIPATITILNAIATPKSFYLILYWILFENVMAMHRSKGTLIGLLETSRVKEWVVTQKLGEYNTLRENLLTHYSFPERLRWREIMVGMYLFICGYYDFVFGKTYLCIPFLAVHCFLYCWSGIYWYVGSELIITDTF</sequence>
<keyword evidence="4 8" id="KW-0812">Transmembrane</keyword>
<dbReference type="AlphaFoldDB" id="A0A8X7TZZ6"/>